<dbReference type="WBParaSite" id="HPBE_0002518801-mRNA-1">
    <property type="protein sequence ID" value="HPBE_0002518801-mRNA-1"/>
    <property type="gene ID" value="HPBE_0002518801"/>
</dbReference>
<evidence type="ECO:0000313" key="1">
    <source>
        <dbReference type="EMBL" id="VDP49572.1"/>
    </source>
</evidence>
<protein>
    <submittedName>
        <fullName evidence="3">RGS domain-containing protein</fullName>
    </submittedName>
</protein>
<evidence type="ECO:0000313" key="2">
    <source>
        <dbReference type="Proteomes" id="UP000050761"/>
    </source>
</evidence>
<accession>A0A3P8DDY1</accession>
<dbReference type="AlphaFoldDB" id="A0A183GR68"/>
<reference evidence="3" key="2">
    <citation type="submission" date="2019-09" db="UniProtKB">
        <authorList>
            <consortium name="WormBaseParasite"/>
        </authorList>
    </citation>
    <scope>IDENTIFICATION</scope>
</reference>
<proteinExistence type="predicted"/>
<organism evidence="2 3">
    <name type="scientific">Heligmosomoides polygyrus</name>
    <name type="common">Parasitic roundworm</name>
    <dbReference type="NCBI Taxonomy" id="6339"/>
    <lineage>
        <taxon>Eukaryota</taxon>
        <taxon>Metazoa</taxon>
        <taxon>Ecdysozoa</taxon>
        <taxon>Nematoda</taxon>
        <taxon>Chromadorea</taxon>
        <taxon>Rhabditida</taxon>
        <taxon>Rhabditina</taxon>
        <taxon>Rhabditomorpha</taxon>
        <taxon>Strongyloidea</taxon>
        <taxon>Heligmosomidae</taxon>
        <taxon>Heligmosomoides</taxon>
    </lineage>
</organism>
<dbReference type="OrthoDB" id="5866764at2759"/>
<accession>A0A183GR68</accession>
<gene>
    <name evidence="1" type="ORF">HPBE_LOCUS25187</name>
</gene>
<dbReference type="EMBL" id="UZAH01037484">
    <property type="protein sequence ID" value="VDP49572.1"/>
    <property type="molecule type" value="Genomic_DNA"/>
</dbReference>
<sequence length="206" mass="23067">MNLRYRRSANVTVGLTDGVCCLLGDAPDRRDNALIEPMPRRSSLHLLLLVVSVVVTSGRGSEEKSGPPGGAQPINQLPSLFSEEGEFDEDDEEIMGSLFTRFLADSETQLILDMDFFKHFFSYAEAYRHGVEEGNLELAKYAVKFVEKLKKFDVSTGRRLRIREGFCRKVISTGLSQRSERSEGFRVQVQSAGVSLCPHLIANVHR</sequence>
<name>A0A183GR68_HELPZ</name>
<dbReference type="Proteomes" id="UP000050761">
    <property type="component" value="Unassembled WGS sequence"/>
</dbReference>
<keyword evidence="2" id="KW-1185">Reference proteome</keyword>
<evidence type="ECO:0000313" key="3">
    <source>
        <dbReference type="WBParaSite" id="HPBE_0002518801-mRNA-1"/>
    </source>
</evidence>
<reference evidence="1 2" key="1">
    <citation type="submission" date="2018-11" db="EMBL/GenBank/DDBJ databases">
        <authorList>
            <consortium name="Pathogen Informatics"/>
        </authorList>
    </citation>
    <scope>NUCLEOTIDE SEQUENCE [LARGE SCALE GENOMIC DNA]</scope>
</reference>